<organism evidence="1 2">
    <name type="scientific">Fusobacterium necrophorum subsp. funduliforme Fnf 1007</name>
    <dbReference type="NCBI Taxonomy" id="1161424"/>
    <lineage>
        <taxon>Bacteria</taxon>
        <taxon>Fusobacteriati</taxon>
        <taxon>Fusobacteriota</taxon>
        <taxon>Fusobacteriia</taxon>
        <taxon>Fusobacteriales</taxon>
        <taxon>Fusobacteriaceae</taxon>
        <taxon>Fusobacterium</taxon>
    </lineage>
</organism>
<gene>
    <name evidence="1" type="ORF">HMPREF1127_0568</name>
</gene>
<sequence length="39" mass="4724">MYSSQSFPFLQFFIPNIETPLKIMLFKQNKKRFQPSVKN</sequence>
<evidence type="ECO:0000313" key="2">
    <source>
        <dbReference type="Proteomes" id="UP000003120"/>
    </source>
</evidence>
<dbReference type="EMBL" id="ALKK01000020">
    <property type="protein sequence ID" value="EJU18540.1"/>
    <property type="molecule type" value="Genomic_DNA"/>
</dbReference>
<reference evidence="1 2" key="1">
    <citation type="submission" date="2012-07" db="EMBL/GenBank/DDBJ databases">
        <authorList>
            <person name="Durkin A.S."/>
            <person name="McCorrison J."/>
            <person name="Torralba M."/>
            <person name="Gillis M."/>
            <person name="Methe B."/>
            <person name="Sutton G."/>
            <person name="Nelson K.E."/>
        </authorList>
    </citation>
    <scope>NUCLEOTIDE SEQUENCE [LARGE SCALE GENOMIC DNA]</scope>
    <source>
        <strain evidence="1 2">Fnf 1007</strain>
    </source>
</reference>
<proteinExistence type="predicted"/>
<comment type="caution">
    <text evidence="1">The sequence shown here is derived from an EMBL/GenBank/DDBJ whole genome shotgun (WGS) entry which is preliminary data.</text>
</comment>
<protein>
    <submittedName>
        <fullName evidence="1">Uncharacterized protein</fullName>
    </submittedName>
</protein>
<accession>A0AAN3VWR4</accession>
<name>A0AAN3VWR4_9FUSO</name>
<dbReference type="Proteomes" id="UP000003120">
    <property type="component" value="Unassembled WGS sequence"/>
</dbReference>
<evidence type="ECO:0000313" key="1">
    <source>
        <dbReference type="EMBL" id="EJU18540.1"/>
    </source>
</evidence>
<dbReference type="AlphaFoldDB" id="A0AAN3VWR4"/>